<dbReference type="RefSeq" id="WP_307569430.1">
    <property type="nucleotide sequence ID" value="NZ_JAUSQU010000003.1"/>
</dbReference>
<dbReference type="Pfam" id="PF08713">
    <property type="entry name" value="DNA_alkylation"/>
    <property type="match status" value="1"/>
</dbReference>
<gene>
    <name evidence="1" type="ORF">J2853_009712</name>
</gene>
<dbReference type="InterPro" id="IPR016024">
    <property type="entry name" value="ARM-type_fold"/>
</dbReference>
<dbReference type="EMBL" id="JAUSQU010000003">
    <property type="protein sequence ID" value="MDP9850416.1"/>
    <property type="molecule type" value="Genomic_DNA"/>
</dbReference>
<dbReference type="Gene3D" id="1.25.10.90">
    <property type="match status" value="1"/>
</dbReference>
<name>A0ABT9QVH9_9ACTN</name>
<proteinExistence type="predicted"/>
<organism evidence="1 2">
    <name type="scientific">Streptosporangium lutulentum</name>
    <dbReference type="NCBI Taxonomy" id="1461250"/>
    <lineage>
        <taxon>Bacteria</taxon>
        <taxon>Bacillati</taxon>
        <taxon>Actinomycetota</taxon>
        <taxon>Actinomycetes</taxon>
        <taxon>Streptosporangiales</taxon>
        <taxon>Streptosporangiaceae</taxon>
        <taxon>Streptosporangium</taxon>
    </lineage>
</organism>
<protein>
    <recommendedName>
        <fullName evidence="3">DNA alkylation repair protein</fullName>
    </recommendedName>
</protein>
<evidence type="ECO:0000313" key="2">
    <source>
        <dbReference type="Proteomes" id="UP001225356"/>
    </source>
</evidence>
<dbReference type="Proteomes" id="UP001225356">
    <property type="component" value="Unassembled WGS sequence"/>
</dbReference>
<dbReference type="InterPro" id="IPR014825">
    <property type="entry name" value="DNA_alkylation"/>
</dbReference>
<dbReference type="SUPFAM" id="SSF48371">
    <property type="entry name" value="ARM repeat"/>
    <property type="match status" value="1"/>
</dbReference>
<keyword evidence="2" id="KW-1185">Reference proteome</keyword>
<reference evidence="1 2" key="1">
    <citation type="submission" date="2023-07" db="EMBL/GenBank/DDBJ databases">
        <title>Sequencing the genomes of 1000 actinobacteria strains.</title>
        <authorList>
            <person name="Klenk H.-P."/>
        </authorList>
    </citation>
    <scope>NUCLEOTIDE SEQUENCE [LARGE SCALE GENOMIC DNA]</scope>
    <source>
        <strain evidence="1 2">DSM 46740</strain>
    </source>
</reference>
<comment type="caution">
    <text evidence="1">The sequence shown here is derived from an EMBL/GenBank/DDBJ whole genome shotgun (WGS) entry which is preliminary data.</text>
</comment>
<evidence type="ECO:0008006" key="3">
    <source>
        <dbReference type="Google" id="ProtNLM"/>
    </source>
</evidence>
<sequence length="236" mass="25057">MADTTDPAAQLATAIVVGVREHADPEYVAGTVEARRPGKAVLGVRIPLLRGAVRSALRQAVPPRTAADPELIRAAAEILWHGEAHEDELAACMLLRLSDVPPTAELLASWAPLLDNWLSVDELGAVLGLAVQAGYLDVADLLFLAADGSPWQRRLYLVALITPIRFGLDPVLVPDLAAVLSDPAPPVRKAAIWLITNVIRVRPGAVVQLRAVLPGPDPKPLIRLLDKAMTVVPAGA</sequence>
<accession>A0ABT9QVH9</accession>
<evidence type="ECO:0000313" key="1">
    <source>
        <dbReference type="EMBL" id="MDP9850416.1"/>
    </source>
</evidence>